<feature type="repeat" description="WD" evidence="3">
    <location>
        <begin position="397"/>
        <end position="436"/>
    </location>
</feature>
<dbReference type="AlphaFoldDB" id="K9XVT5"/>
<keyword evidence="7" id="KW-1185">Reference proteome</keyword>
<evidence type="ECO:0000313" key="6">
    <source>
        <dbReference type="EMBL" id="AFZ36179.1"/>
    </source>
</evidence>
<protein>
    <submittedName>
        <fullName evidence="6">FHA domain containing protein</fullName>
    </submittedName>
</protein>
<feature type="region of interest" description="Disordered" evidence="4">
    <location>
        <begin position="181"/>
        <end position="205"/>
    </location>
</feature>
<sequence length="479" mass="52362">MQNSNYSCFATLTLNKASEKKNSLQYSLSTKESNIIGRSPECKIVLDPQKYITVSRHHAEIKLSSCESEISWEISDLGTINGTLVNDEKINDTYRLKSGDRIVLGLKGPEFIFECQTLNATVLVQPTEIKEITSIAIPVLDSEPSSLDNSLQSLLTDALKISSVEQEELVEFLSTSEKSQRKIPTTEISESTLQEESNSVNSTTETSIAVSSEIQSIEETKVEAQLHINLDDCTNFNQKKIVTEAVVSHEKSTVASASSSQTLWNLIVWKDICQLPNSSQNVQALAFSPDGQTLASAGADKIIKLWNLSNKEEILTLTGHKLAVNSLAFSPDGQTLASADKMIKLWNLSTKQEIFTLTGHKLAVNSLAFSPDGQTLASADKMIKLWNLSTKQEIVSLPEQKSAVSALSFSPDGQTLASADKMIKLWNLSTKQEIVAILVQPRHEEIATSTTELISIAISADGQTLAISSKNEAIKLCKL</sequence>
<dbReference type="PROSITE" id="PS50006">
    <property type="entry name" value="FHA_DOMAIN"/>
    <property type="match status" value="1"/>
</dbReference>
<dbReference type="Gene3D" id="2.60.200.20">
    <property type="match status" value="1"/>
</dbReference>
<name>K9XVT5_STAC7</name>
<keyword evidence="1 3" id="KW-0853">WD repeat</keyword>
<feature type="repeat" description="WD" evidence="3">
    <location>
        <begin position="275"/>
        <end position="316"/>
    </location>
</feature>
<dbReference type="Proteomes" id="UP000010473">
    <property type="component" value="Chromosome"/>
</dbReference>
<dbReference type="InterPro" id="IPR008984">
    <property type="entry name" value="SMAD_FHA_dom_sf"/>
</dbReference>
<gene>
    <name evidence="6" type="ordered locus">Sta7437_2650</name>
</gene>
<proteinExistence type="predicted"/>
<feature type="repeat" description="WD" evidence="3">
    <location>
        <begin position="357"/>
        <end position="396"/>
    </location>
</feature>
<evidence type="ECO:0000313" key="7">
    <source>
        <dbReference type="Proteomes" id="UP000010473"/>
    </source>
</evidence>
<dbReference type="eggNOG" id="COG2319">
    <property type="taxonomic scope" value="Bacteria"/>
</dbReference>
<evidence type="ECO:0000256" key="2">
    <source>
        <dbReference type="ARBA" id="ARBA00022737"/>
    </source>
</evidence>
<dbReference type="Gene3D" id="2.130.10.10">
    <property type="entry name" value="YVTN repeat-like/Quinoprotein amine dehydrogenase"/>
    <property type="match status" value="1"/>
</dbReference>
<feature type="compositionally biased region" description="Polar residues" evidence="4">
    <location>
        <begin position="181"/>
        <end position="194"/>
    </location>
</feature>
<dbReference type="PROSITE" id="PS50082">
    <property type="entry name" value="WD_REPEATS_2"/>
    <property type="match status" value="4"/>
</dbReference>
<dbReference type="InterPro" id="IPR001680">
    <property type="entry name" value="WD40_rpt"/>
</dbReference>
<reference evidence="7" key="1">
    <citation type="journal article" date="2013" name="Proc. Natl. Acad. Sci. U.S.A.">
        <title>Improving the coverage of the cyanobacterial phylum using diversity-driven genome sequencing.</title>
        <authorList>
            <person name="Shih P.M."/>
            <person name="Wu D."/>
            <person name="Latifi A."/>
            <person name="Axen S.D."/>
            <person name="Fewer D.P."/>
            <person name="Talla E."/>
            <person name="Calteau A."/>
            <person name="Cai F."/>
            <person name="Tandeau de Marsac N."/>
            <person name="Rippka R."/>
            <person name="Herdman M."/>
            <person name="Sivonen K."/>
            <person name="Coursin T."/>
            <person name="Laurent T."/>
            <person name="Goodwin L."/>
            <person name="Nolan M."/>
            <person name="Davenport K.W."/>
            <person name="Han C.S."/>
            <person name="Rubin E.M."/>
            <person name="Eisen J.A."/>
            <person name="Woyke T."/>
            <person name="Gugger M."/>
            <person name="Kerfeld C.A."/>
        </authorList>
    </citation>
    <scope>NUCLEOTIDE SEQUENCE [LARGE SCALE GENOMIC DNA]</scope>
    <source>
        <strain evidence="7">ATCC 29371 / PCC 7437</strain>
    </source>
</reference>
<dbReference type="STRING" id="111780.Sta7437_2650"/>
<dbReference type="PANTHER" id="PTHR19879:SF9">
    <property type="entry name" value="TRANSCRIPTION INITIATION FACTOR TFIID SUBUNIT 5"/>
    <property type="match status" value="1"/>
</dbReference>
<evidence type="ECO:0000256" key="3">
    <source>
        <dbReference type="PROSITE-ProRule" id="PRU00221"/>
    </source>
</evidence>
<evidence type="ECO:0000256" key="1">
    <source>
        <dbReference type="ARBA" id="ARBA00022574"/>
    </source>
</evidence>
<dbReference type="HOGENOM" id="CLU_591495_0_0_3"/>
<dbReference type="eggNOG" id="COG1716">
    <property type="taxonomic scope" value="Bacteria"/>
</dbReference>
<dbReference type="EMBL" id="CP003653">
    <property type="protein sequence ID" value="AFZ36179.1"/>
    <property type="molecule type" value="Genomic_DNA"/>
</dbReference>
<dbReference type="InterPro" id="IPR000253">
    <property type="entry name" value="FHA_dom"/>
</dbReference>
<dbReference type="Pfam" id="PF00400">
    <property type="entry name" value="WD40"/>
    <property type="match status" value="4"/>
</dbReference>
<dbReference type="Pfam" id="PF00498">
    <property type="entry name" value="FHA"/>
    <property type="match status" value="1"/>
</dbReference>
<dbReference type="SMART" id="SM00240">
    <property type="entry name" value="FHA"/>
    <property type="match status" value="1"/>
</dbReference>
<dbReference type="InterPro" id="IPR015943">
    <property type="entry name" value="WD40/YVTN_repeat-like_dom_sf"/>
</dbReference>
<accession>K9XVT5</accession>
<dbReference type="RefSeq" id="WP_015193847.1">
    <property type="nucleotide sequence ID" value="NC_019748.1"/>
</dbReference>
<dbReference type="CDD" id="cd00200">
    <property type="entry name" value="WD40"/>
    <property type="match status" value="1"/>
</dbReference>
<dbReference type="PROSITE" id="PS50294">
    <property type="entry name" value="WD_REPEATS_REGION"/>
    <property type="match status" value="3"/>
</dbReference>
<dbReference type="CDD" id="cd00060">
    <property type="entry name" value="FHA"/>
    <property type="match status" value="1"/>
</dbReference>
<dbReference type="PANTHER" id="PTHR19879">
    <property type="entry name" value="TRANSCRIPTION INITIATION FACTOR TFIID"/>
    <property type="match status" value="1"/>
</dbReference>
<evidence type="ECO:0000259" key="5">
    <source>
        <dbReference type="PROSITE" id="PS50006"/>
    </source>
</evidence>
<dbReference type="SUPFAM" id="SSF49879">
    <property type="entry name" value="SMAD/FHA domain"/>
    <property type="match status" value="1"/>
</dbReference>
<dbReference type="KEGG" id="scs:Sta7437_2650"/>
<keyword evidence="2" id="KW-0677">Repeat</keyword>
<evidence type="ECO:0000256" key="4">
    <source>
        <dbReference type="SAM" id="MobiDB-lite"/>
    </source>
</evidence>
<feature type="compositionally biased region" description="Low complexity" evidence="4">
    <location>
        <begin position="195"/>
        <end position="205"/>
    </location>
</feature>
<dbReference type="SMART" id="SM00320">
    <property type="entry name" value="WD40"/>
    <property type="match status" value="5"/>
</dbReference>
<dbReference type="InterPro" id="IPR019775">
    <property type="entry name" value="WD40_repeat_CS"/>
</dbReference>
<dbReference type="PATRIC" id="fig|111780.3.peg.2755"/>
<organism evidence="6 7">
    <name type="scientific">Stanieria cyanosphaera (strain ATCC 29371 / PCC 7437)</name>
    <dbReference type="NCBI Taxonomy" id="111780"/>
    <lineage>
        <taxon>Bacteria</taxon>
        <taxon>Bacillati</taxon>
        <taxon>Cyanobacteriota</taxon>
        <taxon>Cyanophyceae</taxon>
        <taxon>Pleurocapsales</taxon>
        <taxon>Dermocarpellaceae</taxon>
        <taxon>Stanieria</taxon>
    </lineage>
</organism>
<dbReference type="OrthoDB" id="422888at2"/>
<feature type="domain" description="FHA" evidence="5">
    <location>
        <begin position="34"/>
        <end position="90"/>
    </location>
</feature>
<dbReference type="SUPFAM" id="SSF50978">
    <property type="entry name" value="WD40 repeat-like"/>
    <property type="match status" value="1"/>
</dbReference>
<feature type="repeat" description="WD" evidence="3">
    <location>
        <begin position="317"/>
        <end position="356"/>
    </location>
</feature>
<dbReference type="InterPro" id="IPR036322">
    <property type="entry name" value="WD40_repeat_dom_sf"/>
</dbReference>
<dbReference type="PROSITE" id="PS00678">
    <property type="entry name" value="WD_REPEATS_1"/>
    <property type="match status" value="1"/>
</dbReference>